<protein>
    <submittedName>
        <fullName evidence="3">Uncharacterized protein</fullName>
    </submittedName>
</protein>
<reference evidence="2 5" key="2">
    <citation type="submission" date="2018-01" db="EMBL/GenBank/DDBJ databases">
        <title>Complete genome sequence of Caulobacter flavus RHGG3.</title>
        <authorList>
            <person name="Yang E."/>
        </authorList>
    </citation>
    <scope>NUCLEOTIDE SEQUENCE [LARGE SCALE GENOMIC DNA]</scope>
    <source>
        <strain evidence="2 5">RHGG3</strain>
    </source>
</reference>
<dbReference type="Gene3D" id="1.20.5.160">
    <property type="entry name" value="Bacterial aa3 type cytochrome c oxidase subunit IV"/>
    <property type="match status" value="1"/>
</dbReference>
<sequence>MADFTPSQSDPELLVHERTYHAFSVFVRWSIVGVAVALAVLTLWFATPAGFVGGAIAGIVLGVAGYFAVIRHERRQPLDLWTEGR</sequence>
<reference evidence="3 4" key="1">
    <citation type="submission" date="2017-12" db="EMBL/GenBank/DDBJ databases">
        <title>The genome sequence of Caulobacter flavus CGMCC1 15093.</title>
        <authorList>
            <person name="Gao J."/>
            <person name="Mao X."/>
            <person name="Sun J."/>
        </authorList>
    </citation>
    <scope>NUCLEOTIDE SEQUENCE [LARGE SCALE GENOMIC DNA]</scope>
    <source>
        <strain evidence="3 4">CGMCC1 15093</strain>
    </source>
</reference>
<evidence type="ECO:0000313" key="5">
    <source>
        <dbReference type="Proteomes" id="UP000281192"/>
    </source>
</evidence>
<accession>A0A2N5CXC0</accession>
<dbReference type="EMBL" id="PJRQ01000010">
    <property type="protein sequence ID" value="PLR18463.1"/>
    <property type="molecule type" value="Genomic_DNA"/>
</dbReference>
<evidence type="ECO:0000256" key="1">
    <source>
        <dbReference type="SAM" id="Phobius"/>
    </source>
</evidence>
<dbReference type="AlphaFoldDB" id="A0A2N5CXC0"/>
<dbReference type="EMBL" id="CP026100">
    <property type="protein sequence ID" value="AYV47974.1"/>
    <property type="molecule type" value="Genomic_DNA"/>
</dbReference>
<evidence type="ECO:0000313" key="3">
    <source>
        <dbReference type="EMBL" id="PLR18463.1"/>
    </source>
</evidence>
<gene>
    <name evidence="2" type="ORF">C1707_17855</name>
    <name evidence="3" type="ORF">CFHF_05135</name>
</gene>
<feature type="transmembrane region" description="Helical" evidence="1">
    <location>
        <begin position="51"/>
        <end position="70"/>
    </location>
</feature>
<keyword evidence="5" id="KW-1185">Reference proteome</keyword>
<keyword evidence="1" id="KW-1133">Transmembrane helix</keyword>
<dbReference type="Proteomes" id="UP000234483">
    <property type="component" value="Unassembled WGS sequence"/>
</dbReference>
<dbReference type="RefSeq" id="WP_101711959.1">
    <property type="nucleotide sequence ID" value="NZ_CP026100.1"/>
</dbReference>
<evidence type="ECO:0000313" key="2">
    <source>
        <dbReference type="EMBL" id="AYV47974.1"/>
    </source>
</evidence>
<dbReference type="Proteomes" id="UP000281192">
    <property type="component" value="Chromosome"/>
</dbReference>
<keyword evidence="1" id="KW-0472">Membrane</keyword>
<dbReference type="InterPro" id="IPR036596">
    <property type="entry name" value="Cyt-C_aa3_sf"/>
</dbReference>
<proteinExistence type="predicted"/>
<dbReference type="KEGG" id="cfh:C1707_17855"/>
<feature type="transmembrane region" description="Helical" evidence="1">
    <location>
        <begin position="26"/>
        <end position="45"/>
    </location>
</feature>
<organism evidence="3 4">
    <name type="scientific">Caulobacter flavus</name>
    <dbReference type="NCBI Taxonomy" id="1679497"/>
    <lineage>
        <taxon>Bacteria</taxon>
        <taxon>Pseudomonadati</taxon>
        <taxon>Pseudomonadota</taxon>
        <taxon>Alphaproteobacteria</taxon>
        <taxon>Caulobacterales</taxon>
        <taxon>Caulobacteraceae</taxon>
        <taxon>Caulobacter</taxon>
    </lineage>
</organism>
<dbReference type="OrthoDB" id="7191110at2"/>
<name>A0A2N5CXC0_9CAUL</name>
<evidence type="ECO:0000313" key="4">
    <source>
        <dbReference type="Proteomes" id="UP000234483"/>
    </source>
</evidence>
<keyword evidence="1" id="KW-0812">Transmembrane</keyword>